<dbReference type="EMBL" id="CAJVPU010014058">
    <property type="protein sequence ID" value="CAG8637043.1"/>
    <property type="molecule type" value="Genomic_DNA"/>
</dbReference>
<keyword evidence="2" id="KW-1185">Reference proteome</keyword>
<accession>A0ACA9N643</accession>
<evidence type="ECO:0000313" key="1">
    <source>
        <dbReference type="EMBL" id="CAG8637043.1"/>
    </source>
</evidence>
<organism evidence="1 2">
    <name type="scientific">Dentiscutata heterogama</name>
    <dbReference type="NCBI Taxonomy" id="1316150"/>
    <lineage>
        <taxon>Eukaryota</taxon>
        <taxon>Fungi</taxon>
        <taxon>Fungi incertae sedis</taxon>
        <taxon>Mucoromycota</taxon>
        <taxon>Glomeromycotina</taxon>
        <taxon>Glomeromycetes</taxon>
        <taxon>Diversisporales</taxon>
        <taxon>Gigasporaceae</taxon>
        <taxon>Dentiscutata</taxon>
    </lineage>
</organism>
<feature type="non-terminal residue" evidence="1">
    <location>
        <position position="1"/>
    </location>
</feature>
<dbReference type="Proteomes" id="UP000789702">
    <property type="component" value="Unassembled WGS sequence"/>
</dbReference>
<comment type="caution">
    <text evidence="1">The sequence shown here is derived from an EMBL/GenBank/DDBJ whole genome shotgun (WGS) entry which is preliminary data.</text>
</comment>
<proteinExistence type="predicted"/>
<sequence>DNIKCITKNISIKRLMLNFEEVAKEFSKASTQHNVETRILQA</sequence>
<protein>
    <submittedName>
        <fullName evidence="1">16708_t:CDS:1</fullName>
    </submittedName>
</protein>
<evidence type="ECO:0000313" key="2">
    <source>
        <dbReference type="Proteomes" id="UP000789702"/>
    </source>
</evidence>
<name>A0ACA9N643_9GLOM</name>
<reference evidence="1" key="1">
    <citation type="submission" date="2021-06" db="EMBL/GenBank/DDBJ databases">
        <authorList>
            <person name="Kallberg Y."/>
            <person name="Tangrot J."/>
            <person name="Rosling A."/>
        </authorList>
    </citation>
    <scope>NUCLEOTIDE SEQUENCE</scope>
    <source>
        <strain evidence="1">IL203A</strain>
    </source>
</reference>
<gene>
    <name evidence="1" type="ORF">DHETER_LOCUS8657</name>
</gene>